<accession>A0A485A531</accession>
<sequence>MIVITFVTDETTRKFDVENLDGFDFQVIHYIRLLLMVIH</sequence>
<name>A0A485A531_9GAMM</name>
<protein>
    <submittedName>
        <fullName evidence="1">Uncharacterized protein</fullName>
    </submittedName>
</protein>
<dbReference type="AlphaFoldDB" id="A0A485A531"/>
<evidence type="ECO:0000313" key="1">
    <source>
        <dbReference type="EMBL" id="VFS52619.1"/>
    </source>
</evidence>
<dbReference type="EMBL" id="CAADJA010000002">
    <property type="protein sequence ID" value="VFS52619.1"/>
    <property type="molecule type" value="Genomic_DNA"/>
</dbReference>
<organism evidence="1 2">
    <name type="scientific">Budvicia aquatica</name>
    <dbReference type="NCBI Taxonomy" id="82979"/>
    <lineage>
        <taxon>Bacteria</taxon>
        <taxon>Pseudomonadati</taxon>
        <taxon>Pseudomonadota</taxon>
        <taxon>Gammaproteobacteria</taxon>
        <taxon>Enterobacterales</taxon>
        <taxon>Budviciaceae</taxon>
        <taxon>Budvicia</taxon>
    </lineage>
</organism>
<evidence type="ECO:0000313" key="2">
    <source>
        <dbReference type="Proteomes" id="UP000373449"/>
    </source>
</evidence>
<proteinExistence type="predicted"/>
<reference evidence="1 2" key="1">
    <citation type="submission" date="2019-03" db="EMBL/GenBank/DDBJ databases">
        <authorList>
            <consortium name="Pathogen Informatics"/>
        </authorList>
    </citation>
    <scope>NUCLEOTIDE SEQUENCE [LARGE SCALE GENOMIC DNA]</scope>
    <source>
        <strain evidence="1 2">NCTC12282</strain>
    </source>
</reference>
<dbReference type="Proteomes" id="UP000373449">
    <property type="component" value="Unassembled WGS sequence"/>
</dbReference>
<gene>
    <name evidence="1" type="ORF">NCTC12282_05911</name>
</gene>